<sequence length="257" mass="28630">MWQFLTKYFRALAGSLFLLTVGVLIGKARGRLAEIAEFFGWKNPAKSYPIDFPEIPLSVLFPDSISLTLFDFDGQDGNVSALELVVLSALVRKHQPRSLFEFGTFDGRTTRNLAENAPETARVFTLDLPDDALAAARLNPKGDIKFAGKVETGYKYKHAPSAAKIIELKGDSSIFDFSPYHQSIDFIFIDGAHTESYVASDTRNALAMLRGGGVTLWHDCRPSCEGVTQVLNRFYKEDARFRNLRRIKGTNLALLCP</sequence>
<reference evidence="1 2" key="1">
    <citation type="journal article" date="2016" name="Nat. Commun.">
        <title>Thousands of microbial genomes shed light on interconnected biogeochemical processes in an aquifer system.</title>
        <authorList>
            <person name="Anantharaman K."/>
            <person name="Brown C.T."/>
            <person name="Hug L.A."/>
            <person name="Sharon I."/>
            <person name="Castelle C.J."/>
            <person name="Probst A.J."/>
            <person name="Thomas B.C."/>
            <person name="Singh A."/>
            <person name="Wilkins M.J."/>
            <person name="Karaoz U."/>
            <person name="Brodie E.L."/>
            <person name="Williams K.H."/>
            <person name="Hubbard S.S."/>
            <person name="Banfield J.F."/>
        </authorList>
    </citation>
    <scope>NUCLEOTIDE SEQUENCE [LARGE SCALE GENOMIC DNA]</scope>
</reference>
<dbReference type="AlphaFoldDB" id="A0A1G2NEI4"/>
<proteinExistence type="predicted"/>
<evidence type="ECO:0008006" key="3">
    <source>
        <dbReference type="Google" id="ProtNLM"/>
    </source>
</evidence>
<name>A0A1G2NEI4_9BACT</name>
<dbReference type="EMBL" id="MHSA01000025">
    <property type="protein sequence ID" value="OHA33752.1"/>
    <property type="molecule type" value="Genomic_DNA"/>
</dbReference>
<gene>
    <name evidence="1" type="ORF">A2938_00390</name>
</gene>
<dbReference type="Pfam" id="PF13578">
    <property type="entry name" value="Methyltransf_24"/>
    <property type="match status" value="1"/>
</dbReference>
<dbReference type="InterPro" id="IPR029063">
    <property type="entry name" value="SAM-dependent_MTases_sf"/>
</dbReference>
<evidence type="ECO:0000313" key="1">
    <source>
        <dbReference type="EMBL" id="OHA33752.1"/>
    </source>
</evidence>
<comment type="caution">
    <text evidence="1">The sequence shown here is derived from an EMBL/GenBank/DDBJ whole genome shotgun (WGS) entry which is preliminary data.</text>
</comment>
<organism evidence="1 2">
    <name type="scientific">Candidatus Taylorbacteria bacterium RIFCSPLOWO2_01_FULL_48_100</name>
    <dbReference type="NCBI Taxonomy" id="1802322"/>
    <lineage>
        <taxon>Bacteria</taxon>
        <taxon>Candidatus Tayloriibacteriota</taxon>
    </lineage>
</organism>
<accession>A0A1G2NEI4</accession>
<dbReference type="Proteomes" id="UP000177797">
    <property type="component" value="Unassembled WGS sequence"/>
</dbReference>
<dbReference type="SUPFAM" id="SSF53335">
    <property type="entry name" value="S-adenosyl-L-methionine-dependent methyltransferases"/>
    <property type="match status" value="1"/>
</dbReference>
<protein>
    <recommendedName>
        <fullName evidence="3">Methyltransferase domain-containing protein</fullName>
    </recommendedName>
</protein>
<evidence type="ECO:0000313" key="2">
    <source>
        <dbReference type="Proteomes" id="UP000177797"/>
    </source>
</evidence>
<dbReference type="Gene3D" id="3.40.50.150">
    <property type="entry name" value="Vaccinia Virus protein VP39"/>
    <property type="match status" value="1"/>
</dbReference>